<comment type="subcellular location">
    <subcellularLocation>
        <location evidence="1">Membrane</location>
        <topology evidence="1">Multi-pass membrane protein</topology>
    </subcellularLocation>
</comment>
<feature type="transmembrane region" description="Helical" evidence="5">
    <location>
        <begin position="106"/>
        <end position="126"/>
    </location>
</feature>
<reference evidence="7 8" key="1">
    <citation type="submission" date="2017-06" db="EMBL/GenBank/DDBJ databases">
        <title>Complete genome of Francisella halioticida.</title>
        <authorList>
            <person name="Sjodin A."/>
        </authorList>
    </citation>
    <scope>NUCLEOTIDE SEQUENCE [LARGE SCALE GENOMIC DNA]</scope>
    <source>
        <strain evidence="7 8">DSM 23729</strain>
    </source>
</reference>
<accession>A0ABM6M192</accession>
<feature type="transmembrane region" description="Helical" evidence="5">
    <location>
        <begin position="308"/>
        <end position="330"/>
    </location>
</feature>
<feature type="transmembrane region" description="Helical" evidence="5">
    <location>
        <begin position="81"/>
        <end position="100"/>
    </location>
</feature>
<dbReference type="InterPro" id="IPR036259">
    <property type="entry name" value="MFS_trans_sf"/>
</dbReference>
<evidence type="ECO:0000259" key="6">
    <source>
        <dbReference type="PROSITE" id="PS50850"/>
    </source>
</evidence>
<keyword evidence="4 5" id="KW-0472">Membrane</keyword>
<feature type="transmembrane region" description="Helical" evidence="5">
    <location>
        <begin position="138"/>
        <end position="162"/>
    </location>
</feature>
<dbReference type="InterPro" id="IPR020846">
    <property type="entry name" value="MFS_dom"/>
</dbReference>
<keyword evidence="3 5" id="KW-1133">Transmembrane helix</keyword>
<dbReference type="PROSITE" id="PS50850">
    <property type="entry name" value="MFS"/>
    <property type="match status" value="1"/>
</dbReference>
<feature type="domain" description="Major facilitator superfamily (MFS) profile" evidence="6">
    <location>
        <begin position="15"/>
        <end position="393"/>
    </location>
</feature>
<keyword evidence="8" id="KW-1185">Reference proteome</keyword>
<evidence type="ECO:0000256" key="4">
    <source>
        <dbReference type="ARBA" id="ARBA00023136"/>
    </source>
</evidence>
<feature type="transmembrane region" description="Helical" evidence="5">
    <location>
        <begin position="53"/>
        <end position="69"/>
    </location>
</feature>
<dbReference type="Proteomes" id="UP000249910">
    <property type="component" value="Chromosome"/>
</dbReference>
<feature type="transmembrane region" description="Helical" evidence="5">
    <location>
        <begin position="174"/>
        <end position="194"/>
    </location>
</feature>
<name>A0ABM6M192_9GAMM</name>
<evidence type="ECO:0000256" key="3">
    <source>
        <dbReference type="ARBA" id="ARBA00022989"/>
    </source>
</evidence>
<dbReference type="PANTHER" id="PTHR23501">
    <property type="entry name" value="MAJOR FACILITATOR SUPERFAMILY"/>
    <property type="match status" value="1"/>
</dbReference>
<dbReference type="Gene3D" id="1.20.1720.10">
    <property type="entry name" value="Multidrug resistance protein D"/>
    <property type="match status" value="1"/>
</dbReference>
<feature type="transmembrane region" description="Helical" evidence="5">
    <location>
        <begin position="281"/>
        <end position="302"/>
    </location>
</feature>
<organism evidence="7 8">
    <name type="scientific">Francisella halioticida</name>
    <dbReference type="NCBI Taxonomy" id="549298"/>
    <lineage>
        <taxon>Bacteria</taxon>
        <taxon>Pseudomonadati</taxon>
        <taxon>Pseudomonadota</taxon>
        <taxon>Gammaproteobacteria</taxon>
        <taxon>Thiotrichales</taxon>
        <taxon>Francisellaceae</taxon>
        <taxon>Francisella</taxon>
    </lineage>
</organism>
<dbReference type="SUPFAM" id="SSF103473">
    <property type="entry name" value="MFS general substrate transporter"/>
    <property type="match status" value="1"/>
</dbReference>
<proteinExistence type="predicted"/>
<feature type="transmembrane region" description="Helical" evidence="5">
    <location>
        <begin position="342"/>
        <end position="365"/>
    </location>
</feature>
<evidence type="ECO:0000313" key="8">
    <source>
        <dbReference type="Proteomes" id="UP000249910"/>
    </source>
</evidence>
<protein>
    <submittedName>
        <fullName evidence="7">MFS transporter</fullName>
    </submittedName>
</protein>
<feature type="transmembrane region" description="Helical" evidence="5">
    <location>
        <begin position="215"/>
        <end position="240"/>
    </location>
</feature>
<feature type="transmembrane region" description="Helical" evidence="5">
    <location>
        <begin position="371"/>
        <end position="390"/>
    </location>
</feature>
<feature type="transmembrane region" description="Helical" evidence="5">
    <location>
        <begin position="246"/>
        <end position="269"/>
    </location>
</feature>
<sequence>MTSGPFKRISSDKTVILIICLFGLMSQFATDSFTPSLPHIASYFGAIDRDVKFTVGIYFLGMACSMLGFGHLSDKYGRKQALLVGYVVFCLASVLCMLAQSENQLLFFRFIQGIGMGSSFVSFRAIMKDVFSDSQSLAKASLVISSIVSLTPPLAPITGGFIQEYIGWRGNFALHSLMAIIIIMFLVKYLHLEAIPKSNYKLLESYKRVLSNKTFVLNAICSGLALSLVFVFATLSPFFFQERLKFSAIEFSFLSAAIIIPSAIFLIIFKNIISKLDMNKVILYCGCFSTLSGLVLAFSYFVFGIAPLVIVILCALAFCGNVFQYTATYVCAYKDVHTEVGVASAMFGFIQIIVTTLVSSAVSYVNLSNQIIFGILMAIPPFLIVLLKIVDIKKLLNKHD</sequence>
<evidence type="ECO:0000256" key="2">
    <source>
        <dbReference type="ARBA" id="ARBA00022692"/>
    </source>
</evidence>
<dbReference type="InterPro" id="IPR011701">
    <property type="entry name" value="MFS"/>
</dbReference>
<dbReference type="RefSeq" id="WP_088773201.1">
    <property type="nucleotide sequence ID" value="NZ_AP023082.1"/>
</dbReference>
<keyword evidence="2 5" id="KW-0812">Transmembrane</keyword>
<evidence type="ECO:0000313" key="7">
    <source>
        <dbReference type="EMBL" id="ASG68731.1"/>
    </source>
</evidence>
<gene>
    <name evidence="7" type="ORF">CDV26_10370</name>
</gene>
<dbReference type="EMBL" id="CP022132">
    <property type="protein sequence ID" value="ASG68731.1"/>
    <property type="molecule type" value="Genomic_DNA"/>
</dbReference>
<dbReference type="Pfam" id="PF07690">
    <property type="entry name" value="MFS_1"/>
    <property type="match status" value="1"/>
</dbReference>
<evidence type="ECO:0000256" key="5">
    <source>
        <dbReference type="SAM" id="Phobius"/>
    </source>
</evidence>
<evidence type="ECO:0000256" key="1">
    <source>
        <dbReference type="ARBA" id="ARBA00004141"/>
    </source>
</evidence>